<feature type="transmembrane region" description="Helical" evidence="1">
    <location>
        <begin position="6"/>
        <end position="24"/>
    </location>
</feature>
<dbReference type="eggNOG" id="COG4071">
    <property type="taxonomic scope" value="Bacteria"/>
</dbReference>
<evidence type="ECO:0000313" key="2">
    <source>
        <dbReference type="EMBL" id="KGF87792.1"/>
    </source>
</evidence>
<sequence>MILINILLALLVLLIFLILSDLYFKNSPKSKLNLVPINYKIKQKDGLNELIINLKITNTSKTKETMVSNINFELDFFKSKGNKYCQNLNYQEDIYINNNNKIKNINNYWPTTIIKSNSELFVKIIYKFANNNLRKRIKYLWLKVFWENYGHFGISNNKDCLLINLDGQKQKPKEVYEIPLNNKYKAFAIKTDLLGCFDNPVNTVIEYCKGIVEENDILTIGESPLAIMQNRYISPQNLKYSLFSQALCYFFHPTSSLATACGMQLLINRIGVTRITFALFVGFLFKLVGIKGMFYRLTGSESSLIDDISGTVTPYDKSIVMGPLNAELFCKEVSNYLNIDVAVVDVNDLGGVKVLASSNKTVNKILKRNLISNPAGNGDEKTPIVLIREKK</sequence>
<keyword evidence="2" id="KW-0762">Sugar transport</keyword>
<organism evidence="2 3">
    <name type="scientific">Prochlorococcus marinus str. GP2</name>
    <dbReference type="NCBI Taxonomy" id="59925"/>
    <lineage>
        <taxon>Bacteria</taxon>
        <taxon>Bacillati</taxon>
        <taxon>Cyanobacteriota</taxon>
        <taxon>Cyanophyceae</taxon>
        <taxon>Synechococcales</taxon>
        <taxon>Prochlorococcaceae</taxon>
        <taxon>Prochlorococcus</taxon>
    </lineage>
</organism>
<evidence type="ECO:0000313" key="3">
    <source>
        <dbReference type="Proteomes" id="UP000030598"/>
    </source>
</evidence>
<protein>
    <submittedName>
        <fullName evidence="2">ABC-type sugar transport system</fullName>
    </submittedName>
</protein>
<accession>A0A0A1ZDY0</accession>
<dbReference type="STRING" id="59925.EU91_0825"/>
<feature type="transmembrane region" description="Helical" evidence="1">
    <location>
        <begin position="273"/>
        <end position="294"/>
    </location>
</feature>
<reference evidence="3" key="1">
    <citation type="journal article" date="2014" name="Sci. Data">
        <title>Genomes of diverse isolates of the marine cyanobacterium Prochlorococcus.</title>
        <authorList>
            <person name="Biller S."/>
            <person name="Berube P."/>
            <person name="Thompson J."/>
            <person name="Kelly L."/>
            <person name="Roggensack S."/>
            <person name="Awad L."/>
            <person name="Roache-Johnson K."/>
            <person name="Ding H."/>
            <person name="Giovannoni S.J."/>
            <person name="Moore L.R."/>
            <person name="Chisholm S.W."/>
        </authorList>
    </citation>
    <scope>NUCLEOTIDE SEQUENCE [LARGE SCALE GENOMIC DNA]</scope>
    <source>
        <strain evidence="3">GP2</strain>
    </source>
</reference>
<proteinExistence type="predicted"/>
<dbReference type="SUPFAM" id="SSF144010">
    <property type="entry name" value="CofE-like"/>
    <property type="match status" value="1"/>
</dbReference>
<comment type="caution">
    <text evidence="2">The sequence shown here is derived from an EMBL/GenBank/DDBJ whole genome shotgun (WGS) entry which is preliminary data.</text>
</comment>
<evidence type="ECO:0000256" key="1">
    <source>
        <dbReference type="SAM" id="Phobius"/>
    </source>
</evidence>
<dbReference type="Proteomes" id="UP000030598">
    <property type="component" value="Unassembled WGS sequence"/>
</dbReference>
<name>A0A0A1ZDY0_PROMR</name>
<gene>
    <name evidence="2" type="ORF">EU91_0825</name>
</gene>
<keyword evidence="1" id="KW-0812">Transmembrane</keyword>
<keyword evidence="2" id="KW-0813">Transport</keyword>
<dbReference type="EMBL" id="JNAH01000004">
    <property type="protein sequence ID" value="KGF87792.1"/>
    <property type="molecule type" value="Genomic_DNA"/>
</dbReference>
<keyword evidence="1" id="KW-0472">Membrane</keyword>
<keyword evidence="1" id="KW-1133">Transmembrane helix</keyword>
<dbReference type="OrthoDB" id="9763290at2"/>
<dbReference type="AlphaFoldDB" id="A0A0A1ZDY0"/>
<dbReference type="RefSeq" id="WP_032524332.1">
    <property type="nucleotide sequence ID" value="NZ_CP138934.1"/>
</dbReference>